<dbReference type="InterPro" id="IPR011330">
    <property type="entry name" value="Glyco_hydro/deAcase_b/a-brl"/>
</dbReference>
<evidence type="ECO:0000313" key="2">
    <source>
        <dbReference type="Proteomes" id="UP001451782"/>
    </source>
</evidence>
<dbReference type="InterPro" id="IPR006837">
    <property type="entry name" value="Divergent_DAC"/>
</dbReference>
<dbReference type="Pfam" id="PF04748">
    <property type="entry name" value="Polysacc_deac_2"/>
    <property type="match status" value="1"/>
</dbReference>
<dbReference type="GO" id="GO:0005975">
    <property type="term" value="P:carbohydrate metabolic process"/>
    <property type="evidence" value="ECO:0007669"/>
    <property type="project" value="InterPro"/>
</dbReference>
<proteinExistence type="predicted"/>
<reference evidence="1 2" key="1">
    <citation type="submission" date="2024-04" db="EMBL/GenBank/DDBJ databases">
        <title>Phylogenomic analyses of a clade within the roseobacter group suggest taxonomic reassignments of species of the genera Aestuariivita, Citreicella, Loktanella, Nautella, Pelagibaca, Ruegeria, Thalassobius, Thiobacimonas and Tropicibacter, and the proposal o.</title>
        <authorList>
            <person name="Jeon C.O."/>
        </authorList>
    </citation>
    <scope>NUCLEOTIDE SEQUENCE [LARGE SCALE GENOMIC DNA]</scope>
    <source>
        <strain evidence="1 2">G8-12</strain>
    </source>
</reference>
<dbReference type="AlphaFoldDB" id="A0AAN0M833"/>
<dbReference type="Proteomes" id="UP001451782">
    <property type="component" value="Chromosome"/>
</dbReference>
<accession>A0AAN0M833</accession>
<sequence length="508" mass="51360">MKGYVKGGLWGLVLGGVGLSVISLAGEQPKFATGPAVPQLASPELDTAVTTSTLPVPLPSSPDEVPNFADAVPLDVATPDAEAAPNVPTEPAEAPTVVTVEEPAPQVTTSTTAPVLADDVVDTDDPAPLATGGLDDTPAAVAPPAIVVEDQAEAVAADAVTTAPAPAAEVTPEQPVDAPEEEIVPQTEVAEAPQDQAPAVVAQDTAPESAVVPDEIPAATATAEAPLEAPTPEQETPVTDQQVIVAQALPQASGGVRINRLGVDPQEPETPAPAPAEATALPEDAPALLRFAAPYENAQDLPKIAIMLIDTDDMADAAPTLAALGFMPTVAVNALAEGASDKMAAYRAAGLEVALQADLPSGARPADVEVAFEAAFQLLPEAAMLFSLGTGAIQDRAVTAQVMQILAADGLGFVNVQRGLSDATRVAEQAGVPAATVLRDLDGGGEDSRAIARALDQAAFRARQTGDVVILGRLTPSTVTALLEWAAALDQTSLSIAPVSAILLSQGE</sequence>
<gene>
    <name evidence="1" type="ORF">AABB28_03645</name>
</gene>
<dbReference type="CDD" id="cd10936">
    <property type="entry name" value="CE4_DAC2"/>
    <property type="match status" value="1"/>
</dbReference>
<dbReference type="RefSeq" id="WP_342070767.1">
    <property type="nucleotide sequence ID" value="NZ_CP151762.1"/>
</dbReference>
<organism evidence="1 2">
    <name type="scientific">Yoonia algicola</name>
    <dbReference type="NCBI Taxonomy" id="3137368"/>
    <lineage>
        <taxon>Bacteria</taxon>
        <taxon>Pseudomonadati</taxon>
        <taxon>Pseudomonadota</taxon>
        <taxon>Alphaproteobacteria</taxon>
        <taxon>Rhodobacterales</taxon>
        <taxon>Paracoccaceae</taxon>
        <taxon>Yoonia</taxon>
    </lineage>
</organism>
<evidence type="ECO:0000313" key="1">
    <source>
        <dbReference type="EMBL" id="WZU64402.1"/>
    </source>
</evidence>
<dbReference type="SUPFAM" id="SSF88713">
    <property type="entry name" value="Glycoside hydrolase/deacetylase"/>
    <property type="match status" value="1"/>
</dbReference>
<dbReference type="EMBL" id="CP151762">
    <property type="protein sequence ID" value="WZU64402.1"/>
    <property type="molecule type" value="Genomic_DNA"/>
</dbReference>
<dbReference type="KEGG" id="yag:AABB28_03645"/>
<keyword evidence="2" id="KW-1185">Reference proteome</keyword>
<protein>
    <submittedName>
        <fullName evidence="1">Divergent polysaccharide deacetylase family protein</fullName>
    </submittedName>
</protein>
<dbReference type="Gene3D" id="3.20.20.370">
    <property type="entry name" value="Glycoside hydrolase/deacetylase"/>
    <property type="match status" value="1"/>
</dbReference>
<name>A0AAN0M833_9RHOB</name>